<evidence type="ECO:0000256" key="1">
    <source>
        <dbReference type="ARBA" id="ARBA00023015"/>
    </source>
</evidence>
<dbReference type="RefSeq" id="WP_163495951.1">
    <property type="nucleotide sequence ID" value="NZ_CP048711.1"/>
</dbReference>
<dbReference type="PANTHER" id="PTHR46796">
    <property type="entry name" value="HTH-TYPE TRANSCRIPTIONAL ACTIVATOR RHAS-RELATED"/>
    <property type="match status" value="1"/>
</dbReference>
<protein>
    <submittedName>
        <fullName evidence="5">Helix-turn-helix domain-containing protein</fullName>
    </submittedName>
</protein>
<dbReference type="Proteomes" id="UP000477680">
    <property type="component" value="Chromosome"/>
</dbReference>
<evidence type="ECO:0000256" key="2">
    <source>
        <dbReference type="ARBA" id="ARBA00023125"/>
    </source>
</evidence>
<dbReference type="PRINTS" id="PR00032">
    <property type="entry name" value="HTHARAC"/>
</dbReference>
<evidence type="ECO:0000313" key="5">
    <source>
        <dbReference type="EMBL" id="QIB66517.1"/>
    </source>
</evidence>
<keyword evidence="2" id="KW-0238">DNA-binding</keyword>
<dbReference type="InterPro" id="IPR020449">
    <property type="entry name" value="Tscrpt_reg_AraC-type_HTH"/>
</dbReference>
<keyword evidence="1" id="KW-0805">Transcription regulation</keyword>
<keyword evidence="3" id="KW-0804">Transcription</keyword>
<dbReference type="SUPFAM" id="SSF46689">
    <property type="entry name" value="Homeodomain-like"/>
    <property type="match status" value="1"/>
</dbReference>
<dbReference type="GO" id="GO:0043565">
    <property type="term" value="F:sequence-specific DNA binding"/>
    <property type="evidence" value="ECO:0007669"/>
    <property type="project" value="InterPro"/>
</dbReference>
<gene>
    <name evidence="5" type="ORF">G3T16_15045</name>
</gene>
<evidence type="ECO:0000256" key="3">
    <source>
        <dbReference type="ARBA" id="ARBA00023163"/>
    </source>
</evidence>
<feature type="domain" description="HTH araC/xylS-type" evidence="4">
    <location>
        <begin position="30"/>
        <end position="128"/>
    </location>
</feature>
<dbReference type="AlphaFoldDB" id="A0A6C0U6F8"/>
<dbReference type="Gene3D" id="1.10.10.60">
    <property type="entry name" value="Homeodomain-like"/>
    <property type="match status" value="1"/>
</dbReference>
<dbReference type="GO" id="GO:0003700">
    <property type="term" value="F:DNA-binding transcription factor activity"/>
    <property type="evidence" value="ECO:0007669"/>
    <property type="project" value="InterPro"/>
</dbReference>
<name>A0A6C0U6F8_9GAMM</name>
<proteinExistence type="predicted"/>
<dbReference type="InterPro" id="IPR009057">
    <property type="entry name" value="Homeodomain-like_sf"/>
</dbReference>
<sequence>MLMESPRSIRSPQPHLEADWFHGIKDPQLRRSILIMDRSIRYAFNMEKLAEQAGLHKTKINRLFNNEFGLSAATFFRHLRLGHGNRDVLYTKRTITDIAIEYGFSDASHFTKLYRTAVGLSPTQLRELSPADALSEISQRLSSAPGIIGKLMAGNLLFSSDLSLNVAKERLLATQK</sequence>
<dbReference type="KEGG" id="kim:G3T16_15045"/>
<evidence type="ECO:0000259" key="4">
    <source>
        <dbReference type="PROSITE" id="PS01124"/>
    </source>
</evidence>
<accession>A0A6C0U6F8</accession>
<keyword evidence="6" id="KW-1185">Reference proteome</keyword>
<reference evidence="5 6" key="1">
    <citation type="submission" date="2020-02" db="EMBL/GenBank/DDBJ databases">
        <title>Genome sequencing for Kineobactrum sp. M2.</title>
        <authorList>
            <person name="Park S.-J."/>
        </authorList>
    </citation>
    <scope>NUCLEOTIDE SEQUENCE [LARGE SCALE GENOMIC DNA]</scope>
    <source>
        <strain evidence="5 6">M2</strain>
    </source>
</reference>
<dbReference type="PROSITE" id="PS01124">
    <property type="entry name" value="HTH_ARAC_FAMILY_2"/>
    <property type="match status" value="1"/>
</dbReference>
<dbReference type="SMART" id="SM00342">
    <property type="entry name" value="HTH_ARAC"/>
    <property type="match status" value="1"/>
</dbReference>
<dbReference type="InterPro" id="IPR018060">
    <property type="entry name" value="HTH_AraC"/>
</dbReference>
<dbReference type="Pfam" id="PF12833">
    <property type="entry name" value="HTH_18"/>
    <property type="match status" value="1"/>
</dbReference>
<dbReference type="EMBL" id="CP048711">
    <property type="protein sequence ID" value="QIB66517.1"/>
    <property type="molecule type" value="Genomic_DNA"/>
</dbReference>
<evidence type="ECO:0000313" key="6">
    <source>
        <dbReference type="Proteomes" id="UP000477680"/>
    </source>
</evidence>
<organism evidence="5 6">
    <name type="scientific">Kineobactrum salinum</name>
    <dbReference type="NCBI Taxonomy" id="2708301"/>
    <lineage>
        <taxon>Bacteria</taxon>
        <taxon>Pseudomonadati</taxon>
        <taxon>Pseudomonadota</taxon>
        <taxon>Gammaproteobacteria</taxon>
        <taxon>Cellvibrionales</taxon>
        <taxon>Halieaceae</taxon>
        <taxon>Kineobactrum</taxon>
    </lineage>
</organism>
<dbReference type="InterPro" id="IPR050204">
    <property type="entry name" value="AraC_XylS_family_regulators"/>
</dbReference>